<dbReference type="Pfam" id="PF00015">
    <property type="entry name" value="MCPsignal"/>
    <property type="match status" value="1"/>
</dbReference>
<evidence type="ECO:0000256" key="5">
    <source>
        <dbReference type="PROSITE-ProRule" id="PRU00284"/>
    </source>
</evidence>
<name>A0ABN1LCH6_9ALTE</name>
<sequence length="670" mass="73316">MNLNNVVNRIIAGFAFFGCIIIITNVISYWGLAEIRDSAQSVVQQKMPVQAKMLQVQTGILSLARVSTNGYYDDSLAGLATNKQTFDELSAQFTENLAGLNKIISQNNTAFKQGALGAEQYIEQSQLMYQARLTQLELDIQIKAKASELLAIADEGSALMLDLSFLESDDPYLETLIGSGLNVDNKITNIINSLKEYTNVTDSELSETIKGDIEFVMSNIQVDLDYINRLAETIETDGYVASFNEQFKLLSDGLSQPGGLFELQTRKISLIIEAKEHHQVAATQLNTAIEEFAQVFSKVNDDTLSGQNDIIDTVQSNILKGVVIAIIALVIAIVLGGVAARSIAKPITRINRSLAIISSGDLTHKAYSTNDDEFAVLAENVNRLTESLHNVVSQIHTQESALELATETSARLGNQTLMQVEQQKEKVSATATDTHSIRVASKRNTEQIQIGMQHLQSVSEQSAQVTTLVKKTHKQISEQAEQAEQSSAIINRLDENSKKIGTILDVIKTIAEQTNLLALNAAIEAARAGEQGRGFAVVADEVRTLANRTHNSTEEIESMIATLQSDAEQAVKAISVGSEYAKQSEQQIQEVNQQVAEIGETISSLRKMNQEIVSVTLEQDSLFENVANSLESIVELAEKSADTTHSSTQATKELDQLMIEMKKAVSRFTL</sequence>
<feature type="domain" description="T-SNARE coiled-coil homology" evidence="8">
    <location>
        <begin position="585"/>
        <end position="647"/>
    </location>
</feature>
<comment type="similarity">
    <text evidence="4">Belongs to the methyl-accepting chemotaxis (MCP) protein family.</text>
</comment>
<dbReference type="RefSeq" id="WP_343855927.1">
    <property type="nucleotide sequence ID" value="NZ_BAAAFD010000001.1"/>
</dbReference>
<evidence type="ECO:0000313" key="10">
    <source>
        <dbReference type="EMBL" id="GAA0852664.1"/>
    </source>
</evidence>
<dbReference type="PROSITE" id="PS50111">
    <property type="entry name" value="CHEMOTAXIS_TRANSDUC_2"/>
    <property type="match status" value="1"/>
</dbReference>
<dbReference type="PANTHER" id="PTHR32089">
    <property type="entry name" value="METHYL-ACCEPTING CHEMOTAXIS PROTEIN MCPB"/>
    <property type="match status" value="1"/>
</dbReference>
<feature type="transmembrane region" description="Helical" evidence="6">
    <location>
        <begin position="322"/>
        <end position="344"/>
    </location>
</feature>
<evidence type="ECO:0000259" key="8">
    <source>
        <dbReference type="PROSITE" id="PS50192"/>
    </source>
</evidence>
<dbReference type="Gene3D" id="6.10.340.10">
    <property type="match status" value="1"/>
</dbReference>
<accession>A0ABN1LCH6</accession>
<dbReference type="Proteomes" id="UP001500359">
    <property type="component" value="Unassembled WGS sequence"/>
</dbReference>
<evidence type="ECO:0000259" key="7">
    <source>
        <dbReference type="PROSITE" id="PS50111"/>
    </source>
</evidence>
<keyword evidence="11" id="KW-1185">Reference proteome</keyword>
<dbReference type="Gene3D" id="1.10.287.950">
    <property type="entry name" value="Methyl-accepting chemotaxis protein"/>
    <property type="match status" value="1"/>
</dbReference>
<protein>
    <submittedName>
        <fullName evidence="10">Methyl-accepting chemotaxis protein</fullName>
    </submittedName>
</protein>
<dbReference type="Pfam" id="PF00672">
    <property type="entry name" value="HAMP"/>
    <property type="match status" value="1"/>
</dbReference>
<evidence type="ECO:0000256" key="1">
    <source>
        <dbReference type="ARBA" id="ARBA00004429"/>
    </source>
</evidence>
<evidence type="ECO:0000313" key="11">
    <source>
        <dbReference type="Proteomes" id="UP001500359"/>
    </source>
</evidence>
<evidence type="ECO:0000256" key="4">
    <source>
        <dbReference type="ARBA" id="ARBA00029447"/>
    </source>
</evidence>
<evidence type="ECO:0000256" key="2">
    <source>
        <dbReference type="ARBA" id="ARBA00022519"/>
    </source>
</evidence>
<dbReference type="SMART" id="SM00304">
    <property type="entry name" value="HAMP"/>
    <property type="match status" value="1"/>
</dbReference>
<dbReference type="EMBL" id="BAAAFD010000001">
    <property type="protein sequence ID" value="GAA0852664.1"/>
    <property type="molecule type" value="Genomic_DNA"/>
</dbReference>
<proteinExistence type="inferred from homology"/>
<evidence type="ECO:0000259" key="9">
    <source>
        <dbReference type="PROSITE" id="PS50885"/>
    </source>
</evidence>
<feature type="domain" description="HAMP" evidence="9">
    <location>
        <begin position="341"/>
        <end position="393"/>
    </location>
</feature>
<reference evidence="10 11" key="1">
    <citation type="journal article" date="2019" name="Int. J. Syst. Evol. Microbiol.">
        <title>The Global Catalogue of Microorganisms (GCM) 10K type strain sequencing project: providing services to taxonomists for standard genome sequencing and annotation.</title>
        <authorList>
            <consortium name="The Broad Institute Genomics Platform"/>
            <consortium name="The Broad Institute Genome Sequencing Center for Infectious Disease"/>
            <person name="Wu L."/>
            <person name="Ma J."/>
        </authorList>
    </citation>
    <scope>NUCLEOTIDE SEQUENCE [LARGE SCALE GENOMIC DNA]</scope>
    <source>
        <strain evidence="10 11">JCM 15896</strain>
    </source>
</reference>
<dbReference type="PANTHER" id="PTHR32089:SF70">
    <property type="entry name" value="ENERGY TAXIS MODULATING METHYL ACCEPTING SENSORY TRANSDUCER"/>
    <property type="match status" value="1"/>
</dbReference>
<feature type="transmembrane region" description="Helical" evidence="6">
    <location>
        <begin position="12"/>
        <end position="32"/>
    </location>
</feature>
<dbReference type="PROSITE" id="PS50192">
    <property type="entry name" value="T_SNARE"/>
    <property type="match status" value="1"/>
</dbReference>
<keyword evidence="2" id="KW-1003">Cell membrane</keyword>
<feature type="domain" description="Methyl-accepting transducer" evidence="7">
    <location>
        <begin position="398"/>
        <end position="634"/>
    </location>
</feature>
<dbReference type="CDD" id="cd06225">
    <property type="entry name" value="HAMP"/>
    <property type="match status" value="1"/>
</dbReference>
<keyword evidence="6" id="KW-0472">Membrane</keyword>
<keyword evidence="6" id="KW-0812">Transmembrane</keyword>
<keyword evidence="6" id="KW-1133">Transmembrane helix</keyword>
<dbReference type="SUPFAM" id="SSF58104">
    <property type="entry name" value="Methyl-accepting chemotaxis protein (MCP) signaling domain"/>
    <property type="match status" value="1"/>
</dbReference>
<keyword evidence="3 5" id="KW-0807">Transducer</keyword>
<comment type="subcellular location">
    <subcellularLocation>
        <location evidence="1">Cell inner membrane</location>
        <topology evidence="1">Multi-pass membrane protein</topology>
    </subcellularLocation>
</comment>
<evidence type="ECO:0000256" key="3">
    <source>
        <dbReference type="ARBA" id="ARBA00023224"/>
    </source>
</evidence>
<dbReference type="InterPro" id="IPR000727">
    <property type="entry name" value="T_SNARE_dom"/>
</dbReference>
<keyword evidence="2" id="KW-0997">Cell inner membrane</keyword>
<dbReference type="CDD" id="cd11386">
    <property type="entry name" value="MCP_signal"/>
    <property type="match status" value="1"/>
</dbReference>
<dbReference type="PROSITE" id="PS50885">
    <property type="entry name" value="HAMP"/>
    <property type="match status" value="1"/>
</dbReference>
<gene>
    <name evidence="10" type="ORF">GCM10009114_03270</name>
</gene>
<dbReference type="SMART" id="SM00283">
    <property type="entry name" value="MA"/>
    <property type="match status" value="1"/>
</dbReference>
<comment type="caution">
    <text evidence="10">The sequence shown here is derived from an EMBL/GenBank/DDBJ whole genome shotgun (WGS) entry which is preliminary data.</text>
</comment>
<dbReference type="InterPro" id="IPR003660">
    <property type="entry name" value="HAMP_dom"/>
</dbReference>
<organism evidence="10 11">
    <name type="scientific">Aliiglaciecola litoralis</name>
    <dbReference type="NCBI Taxonomy" id="582857"/>
    <lineage>
        <taxon>Bacteria</taxon>
        <taxon>Pseudomonadati</taxon>
        <taxon>Pseudomonadota</taxon>
        <taxon>Gammaproteobacteria</taxon>
        <taxon>Alteromonadales</taxon>
        <taxon>Alteromonadaceae</taxon>
        <taxon>Aliiglaciecola</taxon>
    </lineage>
</organism>
<evidence type="ECO:0000256" key="6">
    <source>
        <dbReference type="SAM" id="Phobius"/>
    </source>
</evidence>
<dbReference type="InterPro" id="IPR004089">
    <property type="entry name" value="MCPsignal_dom"/>
</dbReference>